<dbReference type="FunFam" id="3.20.20.100:FF:000004">
    <property type="entry name" value="Oxidoreductase, aldo/keto reductase"/>
    <property type="match status" value="1"/>
</dbReference>
<evidence type="ECO:0000313" key="3">
    <source>
        <dbReference type="EMBL" id="TXF11386.1"/>
    </source>
</evidence>
<dbReference type="Gene3D" id="3.20.20.100">
    <property type="entry name" value="NADP-dependent oxidoreductase domain"/>
    <property type="match status" value="1"/>
</dbReference>
<evidence type="ECO:0000256" key="1">
    <source>
        <dbReference type="ARBA" id="ARBA00023002"/>
    </source>
</evidence>
<dbReference type="PANTHER" id="PTHR43364:SF4">
    <property type="entry name" value="NAD(P)-LINKED OXIDOREDUCTASE SUPERFAMILY PROTEIN"/>
    <property type="match status" value="1"/>
</dbReference>
<dbReference type="Pfam" id="PF00248">
    <property type="entry name" value="Aldo_ket_red"/>
    <property type="match status" value="1"/>
</dbReference>
<protein>
    <submittedName>
        <fullName evidence="3">Aldo/keto reductase</fullName>
    </submittedName>
</protein>
<evidence type="ECO:0000259" key="2">
    <source>
        <dbReference type="Pfam" id="PF00248"/>
    </source>
</evidence>
<dbReference type="PANTHER" id="PTHR43364">
    <property type="entry name" value="NADH-SPECIFIC METHYLGLYOXAL REDUCTASE-RELATED"/>
    <property type="match status" value="1"/>
</dbReference>
<accession>A0A5C7EH83</accession>
<dbReference type="SUPFAM" id="SSF51430">
    <property type="entry name" value="NAD(P)-linked oxidoreductase"/>
    <property type="match status" value="1"/>
</dbReference>
<dbReference type="GO" id="GO:0005829">
    <property type="term" value="C:cytosol"/>
    <property type="evidence" value="ECO:0007669"/>
    <property type="project" value="UniProtKB-ARBA"/>
</dbReference>
<dbReference type="GO" id="GO:0016491">
    <property type="term" value="F:oxidoreductase activity"/>
    <property type="evidence" value="ECO:0007669"/>
    <property type="project" value="UniProtKB-KW"/>
</dbReference>
<name>A0A5C7EH83_9PROT</name>
<dbReference type="RefSeq" id="WP_147800218.1">
    <property type="nucleotide sequence ID" value="NZ_VPFL01000014.1"/>
</dbReference>
<dbReference type="InterPro" id="IPR023210">
    <property type="entry name" value="NADP_OxRdtase_dom"/>
</dbReference>
<keyword evidence="4" id="KW-1185">Reference proteome</keyword>
<dbReference type="InterPro" id="IPR020471">
    <property type="entry name" value="AKR"/>
</dbReference>
<evidence type="ECO:0000313" key="4">
    <source>
        <dbReference type="Proteomes" id="UP000321201"/>
    </source>
</evidence>
<sequence>MIYRSLGRSGLKVSPICLGTMMFGDRTDAATAARIVASAREAGVNFIDTADNYAKGESERITGRLVKPHRHHWVLATKVGNRAGEEVHAGGLSRKWLAVALEASLTRLGTDYVDIYYLHLDDYDTPQEETLAALDELIRAGKVRYWGVSNFRAYRIVALVYLARQMGVSPPVVCQPYYNAMNRMPEVEILPACGELGLGVVPYSPLARGVLTGKYRPGEAPPQDSRAGRRDERIWQTEFRPESLAIAQEIKARAEAKGMTAGQWALNWVLANRLVTSVVAGPRTMEQWQEYLAALDHRLDAEDEAFLDARVPPGHPSTPGYIDPKYPIRGRVVDANPRAPLM</sequence>
<dbReference type="InterPro" id="IPR036812">
    <property type="entry name" value="NAD(P)_OxRdtase_dom_sf"/>
</dbReference>
<reference evidence="3 4" key="1">
    <citation type="submission" date="2019-08" db="EMBL/GenBank/DDBJ databases">
        <title>Pelomicrobium methylotrophicum gen. nov., sp. nov. a moderately thermophilic, facultatively anaerobic, lithoautotrophic and methylotrophic bacterium isolated from a terrestrial mud volcano.</title>
        <authorList>
            <person name="Slobodkina G.B."/>
            <person name="Merkel A.Y."/>
            <person name="Slobodkin A.I."/>
        </authorList>
    </citation>
    <scope>NUCLEOTIDE SEQUENCE [LARGE SCALE GENOMIC DNA]</scope>
    <source>
        <strain evidence="3 4">SM250</strain>
    </source>
</reference>
<organism evidence="3 4">
    <name type="scientific">Pelomicrobium methylotrophicum</name>
    <dbReference type="NCBI Taxonomy" id="2602750"/>
    <lineage>
        <taxon>Bacteria</taxon>
        <taxon>Pseudomonadati</taxon>
        <taxon>Pseudomonadota</taxon>
        <taxon>Hydrogenophilia</taxon>
        <taxon>Hydrogenophilia incertae sedis</taxon>
        <taxon>Pelomicrobium</taxon>
    </lineage>
</organism>
<gene>
    <name evidence="3" type="ORF">FR698_10845</name>
</gene>
<dbReference type="OrthoDB" id="5288808at2"/>
<dbReference type="EMBL" id="VPFL01000014">
    <property type="protein sequence ID" value="TXF11386.1"/>
    <property type="molecule type" value="Genomic_DNA"/>
</dbReference>
<proteinExistence type="predicted"/>
<dbReference type="Proteomes" id="UP000321201">
    <property type="component" value="Unassembled WGS sequence"/>
</dbReference>
<dbReference type="AlphaFoldDB" id="A0A5C7EH83"/>
<keyword evidence="1" id="KW-0560">Oxidoreductase</keyword>
<dbReference type="FunCoup" id="A0A5C7EH83">
    <property type="interactions" value="441"/>
</dbReference>
<dbReference type="PRINTS" id="PR00069">
    <property type="entry name" value="ALDKETRDTASE"/>
</dbReference>
<dbReference type="InParanoid" id="A0A5C7EH83"/>
<feature type="domain" description="NADP-dependent oxidoreductase" evidence="2">
    <location>
        <begin position="15"/>
        <end position="308"/>
    </location>
</feature>
<comment type="caution">
    <text evidence="3">The sequence shown here is derived from an EMBL/GenBank/DDBJ whole genome shotgun (WGS) entry which is preliminary data.</text>
</comment>
<dbReference type="InterPro" id="IPR050523">
    <property type="entry name" value="AKR_Detox_Biosynth"/>
</dbReference>